<dbReference type="EMBL" id="LAZR01001231">
    <property type="protein sequence ID" value="KKN48223.1"/>
    <property type="molecule type" value="Genomic_DNA"/>
</dbReference>
<reference evidence="1" key="1">
    <citation type="journal article" date="2015" name="Nature">
        <title>Complex archaea that bridge the gap between prokaryotes and eukaryotes.</title>
        <authorList>
            <person name="Spang A."/>
            <person name="Saw J.H."/>
            <person name="Jorgensen S.L."/>
            <person name="Zaremba-Niedzwiedzka K."/>
            <person name="Martijn J."/>
            <person name="Lind A.E."/>
            <person name="van Eijk R."/>
            <person name="Schleper C."/>
            <person name="Guy L."/>
            <person name="Ettema T.J."/>
        </authorList>
    </citation>
    <scope>NUCLEOTIDE SEQUENCE</scope>
</reference>
<comment type="caution">
    <text evidence="1">The sequence shown here is derived from an EMBL/GenBank/DDBJ whole genome shotgun (WGS) entry which is preliminary data.</text>
</comment>
<dbReference type="InterPro" id="IPR036614">
    <property type="entry name" value="RusA-like_sf"/>
</dbReference>
<proteinExistence type="predicted"/>
<dbReference type="InterPro" id="IPR008822">
    <property type="entry name" value="Endonuclease_RusA-like"/>
</dbReference>
<evidence type="ECO:0000313" key="1">
    <source>
        <dbReference type="EMBL" id="KKN48223.1"/>
    </source>
</evidence>
<name>A0A0F9U3I3_9ZZZZ</name>
<dbReference type="Gene3D" id="3.30.1330.70">
    <property type="entry name" value="Holliday junction resolvase RusA"/>
    <property type="match status" value="1"/>
</dbReference>
<dbReference type="GO" id="GO:0000287">
    <property type="term" value="F:magnesium ion binding"/>
    <property type="evidence" value="ECO:0007669"/>
    <property type="project" value="InterPro"/>
</dbReference>
<dbReference type="Pfam" id="PF05866">
    <property type="entry name" value="RusA"/>
    <property type="match status" value="1"/>
</dbReference>
<protein>
    <submittedName>
        <fullName evidence="1">Uncharacterized protein</fullName>
    </submittedName>
</protein>
<dbReference type="AlphaFoldDB" id="A0A0F9U3I3"/>
<gene>
    <name evidence="1" type="ORF">LCGC14_0654850</name>
</gene>
<accession>A0A0F9U3I3</accession>
<sequence length="152" mass="16897">MISLTFYLEPVPKSAPRTTFGDGSVRTYNPDKTTTAMAFIKSSAISWANERGVKSFPIYEARLPLLMTATFVKSRPKSLPKRVMLPAVMPDLDNYAKCLCDSLKGVIYADDGQIVGMMLEKEFVKPGGIPRIEVSFWEALPSDMPVKQVGRM</sequence>
<dbReference type="SUPFAM" id="SSF103084">
    <property type="entry name" value="Holliday junction resolvase RusA"/>
    <property type="match status" value="1"/>
</dbReference>
<dbReference type="GO" id="GO:0006310">
    <property type="term" value="P:DNA recombination"/>
    <property type="evidence" value="ECO:0007669"/>
    <property type="project" value="InterPro"/>
</dbReference>
<dbReference type="GO" id="GO:0006281">
    <property type="term" value="P:DNA repair"/>
    <property type="evidence" value="ECO:0007669"/>
    <property type="project" value="InterPro"/>
</dbReference>
<organism evidence="1">
    <name type="scientific">marine sediment metagenome</name>
    <dbReference type="NCBI Taxonomy" id="412755"/>
    <lineage>
        <taxon>unclassified sequences</taxon>
        <taxon>metagenomes</taxon>
        <taxon>ecological metagenomes</taxon>
    </lineage>
</organism>